<name>A0A1V9G0J0_9BACT</name>
<dbReference type="CDD" id="cd02966">
    <property type="entry name" value="TlpA_like_family"/>
    <property type="match status" value="1"/>
</dbReference>
<dbReference type="InterPro" id="IPR013766">
    <property type="entry name" value="Thioredoxin_domain"/>
</dbReference>
<dbReference type="InterPro" id="IPR017801">
    <property type="entry name" value="DUF3738"/>
</dbReference>
<dbReference type="GO" id="GO:0016491">
    <property type="term" value="F:oxidoreductase activity"/>
    <property type="evidence" value="ECO:0007669"/>
    <property type="project" value="InterPro"/>
</dbReference>
<dbReference type="InterPro" id="IPR050553">
    <property type="entry name" value="Thioredoxin_ResA/DsbE_sf"/>
</dbReference>
<dbReference type="InterPro" id="IPR036249">
    <property type="entry name" value="Thioredoxin-like_sf"/>
</dbReference>
<dbReference type="AlphaFoldDB" id="A0A1V9G0J0"/>
<dbReference type="OrthoDB" id="793244at2"/>
<dbReference type="PROSITE" id="PS51352">
    <property type="entry name" value="THIOREDOXIN_2"/>
    <property type="match status" value="1"/>
</dbReference>
<gene>
    <name evidence="2" type="ORF">A3860_22160</name>
</gene>
<dbReference type="Pfam" id="PF00578">
    <property type="entry name" value="AhpC-TSA"/>
    <property type="match status" value="1"/>
</dbReference>
<dbReference type="STRING" id="1703345.A3860_22160"/>
<evidence type="ECO:0000313" key="3">
    <source>
        <dbReference type="Proteomes" id="UP000192796"/>
    </source>
</evidence>
<evidence type="ECO:0000313" key="2">
    <source>
        <dbReference type="EMBL" id="OQP64113.1"/>
    </source>
</evidence>
<dbReference type="InterPro" id="IPR000866">
    <property type="entry name" value="AhpC/TSA"/>
</dbReference>
<accession>A0A1V9G0J0</accession>
<evidence type="ECO:0000259" key="1">
    <source>
        <dbReference type="PROSITE" id="PS51352"/>
    </source>
</evidence>
<dbReference type="RefSeq" id="WP_081147294.1">
    <property type="nucleotide sequence ID" value="NZ_LVYD01000043.1"/>
</dbReference>
<proteinExistence type="predicted"/>
<comment type="caution">
    <text evidence="2">The sequence shown here is derived from an EMBL/GenBank/DDBJ whole genome shotgun (WGS) entry which is preliminary data.</text>
</comment>
<feature type="domain" description="Thioredoxin" evidence="1">
    <location>
        <begin position="30"/>
        <end position="165"/>
    </location>
</feature>
<dbReference type="Pfam" id="PF12543">
    <property type="entry name" value="DUF3738"/>
    <property type="match status" value="1"/>
</dbReference>
<dbReference type="EMBL" id="LVYD01000043">
    <property type="protein sequence ID" value="OQP64113.1"/>
    <property type="molecule type" value="Genomic_DNA"/>
</dbReference>
<dbReference type="GO" id="GO:0016209">
    <property type="term" value="F:antioxidant activity"/>
    <property type="evidence" value="ECO:0007669"/>
    <property type="project" value="InterPro"/>
</dbReference>
<sequence length="424" mass="48477">MKKILSIIGFVLFVNEGWSQSAQALNSEVSLINQLCPEFSFDTLLNYNKEKLALSDLKGKVVIIDFWGTFCIPCINAIPKMEQLQKKFGDSLQVLMVATDGFQKAKQFYETRQKANKPMYLPCAINRKFVKYFQLNGVPTYVWIDEKGFIKAITDQSQITEQNIGDFIRGKPVQLRQMVKEVRRDYKKSLVATASEMDSSSVLYNSSLTKYLSGFTSTYTPLTRGRTKVSVTNLSIPLLYRIAFGDTANSIEYNRTVIESAHPEKLSCPKSESFEAWRIDNTFCYELMVPKEKQKDILKIMQGELKKMFGYNAFQELRTQKCLVLTADKDFHFWASKTVIPKVIFSTGGITVTNYPFAQFAGMIQHYIPDKIIFDETGITGNIDIALQAEMNDVDSVMEALKKFGLHLHWEDRQVQMLVIKDPE</sequence>
<keyword evidence="3" id="KW-1185">Reference proteome</keyword>
<dbReference type="SUPFAM" id="SSF52833">
    <property type="entry name" value="Thioredoxin-like"/>
    <property type="match status" value="1"/>
</dbReference>
<reference evidence="2 3" key="1">
    <citation type="submission" date="2016-03" db="EMBL/GenBank/DDBJ databases">
        <title>Niastella vici sp. nov., isolated from farmland soil.</title>
        <authorList>
            <person name="Chen L."/>
            <person name="Wang D."/>
            <person name="Yang S."/>
            <person name="Wang G."/>
        </authorList>
    </citation>
    <scope>NUCLEOTIDE SEQUENCE [LARGE SCALE GENOMIC DNA]</scope>
    <source>
        <strain evidence="2 3">DJ57</strain>
    </source>
</reference>
<dbReference type="Gene3D" id="3.40.30.10">
    <property type="entry name" value="Glutaredoxin"/>
    <property type="match status" value="1"/>
</dbReference>
<dbReference type="PANTHER" id="PTHR42852:SF13">
    <property type="entry name" value="PROTEIN DIPZ"/>
    <property type="match status" value="1"/>
</dbReference>
<organism evidence="2 3">
    <name type="scientific">Niastella vici</name>
    <dbReference type="NCBI Taxonomy" id="1703345"/>
    <lineage>
        <taxon>Bacteria</taxon>
        <taxon>Pseudomonadati</taxon>
        <taxon>Bacteroidota</taxon>
        <taxon>Chitinophagia</taxon>
        <taxon>Chitinophagales</taxon>
        <taxon>Chitinophagaceae</taxon>
        <taxon>Niastella</taxon>
    </lineage>
</organism>
<dbReference type="Proteomes" id="UP000192796">
    <property type="component" value="Unassembled WGS sequence"/>
</dbReference>
<dbReference type="PANTHER" id="PTHR42852">
    <property type="entry name" value="THIOL:DISULFIDE INTERCHANGE PROTEIN DSBE"/>
    <property type="match status" value="1"/>
</dbReference>
<protein>
    <recommendedName>
        <fullName evidence="1">Thioredoxin domain-containing protein</fullName>
    </recommendedName>
</protein>